<comment type="similarity">
    <text evidence="1">Belongs to the transglycosylase Slt family.</text>
</comment>
<dbReference type="Proteomes" id="UP001302477">
    <property type="component" value="Chromosome"/>
</dbReference>
<reference evidence="4 5" key="1">
    <citation type="submission" date="2023-10" db="EMBL/GenBank/DDBJ databases">
        <title>Description of Microbulbifer bruguierae sp. nov., isolated from the sediments of mangrove plant Bruguiera sexangula and comparative genomic analyses of the genus Microbulbifer.</title>
        <authorList>
            <person name="Long M."/>
        </authorList>
    </citation>
    <scope>NUCLEOTIDE SEQUENCE [LARGE SCALE GENOMIC DNA]</scope>
    <source>
        <strain evidence="4 5">SPO729</strain>
    </source>
</reference>
<evidence type="ECO:0000313" key="5">
    <source>
        <dbReference type="Proteomes" id="UP001302477"/>
    </source>
</evidence>
<dbReference type="PANTHER" id="PTHR33734">
    <property type="entry name" value="LYSM DOMAIN-CONTAINING GPI-ANCHORED PROTEIN 2"/>
    <property type="match status" value="1"/>
</dbReference>
<evidence type="ECO:0000313" key="4">
    <source>
        <dbReference type="EMBL" id="WOX05378.1"/>
    </source>
</evidence>
<dbReference type="PANTHER" id="PTHR33734:SF22">
    <property type="entry name" value="MEMBRANE-BOUND LYTIC MUREIN TRANSGLYCOSYLASE D"/>
    <property type="match status" value="1"/>
</dbReference>
<dbReference type="SUPFAM" id="SSF54106">
    <property type="entry name" value="LysM domain"/>
    <property type="match status" value="3"/>
</dbReference>
<dbReference type="Pfam" id="PF01464">
    <property type="entry name" value="SLT"/>
    <property type="match status" value="1"/>
</dbReference>
<accession>A0AAU0MXY1</accession>
<dbReference type="GO" id="GO:0008932">
    <property type="term" value="F:lytic endotransglycosylase activity"/>
    <property type="evidence" value="ECO:0007669"/>
    <property type="project" value="TreeGrafter"/>
</dbReference>
<dbReference type="PROSITE" id="PS51257">
    <property type="entry name" value="PROKAR_LIPOPROTEIN"/>
    <property type="match status" value="1"/>
</dbReference>
<dbReference type="InterPro" id="IPR018392">
    <property type="entry name" value="LysM"/>
</dbReference>
<dbReference type="SUPFAM" id="SSF53955">
    <property type="entry name" value="Lysozyme-like"/>
    <property type="match status" value="1"/>
</dbReference>
<feature type="signal peptide" evidence="2">
    <location>
        <begin position="1"/>
        <end position="19"/>
    </location>
</feature>
<dbReference type="CDD" id="cd16894">
    <property type="entry name" value="MltD-like"/>
    <property type="match status" value="1"/>
</dbReference>
<dbReference type="EMBL" id="CP137555">
    <property type="protein sequence ID" value="WOX05378.1"/>
    <property type="molecule type" value="Genomic_DNA"/>
</dbReference>
<dbReference type="PROSITE" id="PS00922">
    <property type="entry name" value="TRANSGLYCOSYLASE"/>
    <property type="match status" value="1"/>
</dbReference>
<feature type="domain" description="LysM" evidence="3">
    <location>
        <begin position="473"/>
        <end position="517"/>
    </location>
</feature>
<dbReference type="InterPro" id="IPR036779">
    <property type="entry name" value="LysM_dom_sf"/>
</dbReference>
<dbReference type="InterPro" id="IPR000189">
    <property type="entry name" value="Transglyc_AS"/>
</dbReference>
<evidence type="ECO:0000259" key="3">
    <source>
        <dbReference type="PROSITE" id="PS51782"/>
    </source>
</evidence>
<dbReference type="GO" id="GO:0016020">
    <property type="term" value="C:membrane"/>
    <property type="evidence" value="ECO:0007669"/>
    <property type="project" value="InterPro"/>
</dbReference>
<dbReference type="GO" id="GO:0000270">
    <property type="term" value="P:peptidoglycan metabolic process"/>
    <property type="evidence" value="ECO:0007669"/>
    <property type="project" value="InterPro"/>
</dbReference>
<dbReference type="PROSITE" id="PS51782">
    <property type="entry name" value="LYSM"/>
    <property type="match status" value="3"/>
</dbReference>
<dbReference type="SMART" id="SM00257">
    <property type="entry name" value="LysM"/>
    <property type="match status" value="3"/>
</dbReference>
<evidence type="ECO:0000256" key="1">
    <source>
        <dbReference type="ARBA" id="ARBA00007734"/>
    </source>
</evidence>
<dbReference type="AlphaFoldDB" id="A0AAU0MXY1"/>
<dbReference type="Gene3D" id="3.10.350.10">
    <property type="entry name" value="LysM domain"/>
    <property type="match status" value="3"/>
</dbReference>
<dbReference type="KEGG" id="mpaf:R5R33_16785"/>
<keyword evidence="5" id="KW-1185">Reference proteome</keyword>
<organism evidence="4 5">
    <name type="scientific">Microbulbifer pacificus</name>
    <dbReference type="NCBI Taxonomy" id="407164"/>
    <lineage>
        <taxon>Bacteria</taxon>
        <taxon>Pseudomonadati</taxon>
        <taxon>Pseudomonadota</taxon>
        <taxon>Gammaproteobacteria</taxon>
        <taxon>Cellvibrionales</taxon>
        <taxon>Microbulbiferaceae</taxon>
        <taxon>Microbulbifer</taxon>
    </lineage>
</organism>
<keyword evidence="2" id="KW-0732">Signal</keyword>
<feature type="chain" id="PRO_5043703705" evidence="2">
    <location>
        <begin position="20"/>
        <end position="525"/>
    </location>
</feature>
<sequence length="525" mass="58753">MVYKKLAAAILAATVGACAQIDSAPQATDTATQLDPNSSTAKAAKVRSISQNILDTSEAALPPTDIWQRLRQGFTLDRQLQRPKVREYVDYFSTNQGYMAKVTERSRRYIFHVAEQLEQANIPMEFALLPIVESAYDPFAYSHAQASGMWQFIPATGRSFGLNQNWWYDGRRDVVESTRAASEYFNYLAAKFDGDWLLVLAAYNAGEGTVRRAIERNQRNGKGTSFWDLKLPRETRSYVPQLLALAEIVSSPERYQVPLHEVGNSPYYTAVNVGSQIDLAQAAELASVEIEELYLLNPGYSRWATDPEGDHRLLIPSDKSAHFLEALDKLPTDQRVTWQRYRVARGDTLSVIARRYETTVAAIQQTNKLRNSGIRAGQTLLIPSASGPGTQYAYSIDQRVQRRQSSGNGQKTNYTVRPGDTLWGIARSMSVKVRELASWNNMAPGDTLRPGQTLVAYSDSGNSDTQSRTTRKVSYKVRNGDSLYRIARKFSIDISDIVRWNKLSKNGYLQPGQRLTLFVDTAASG</sequence>
<dbReference type="InterPro" id="IPR023346">
    <property type="entry name" value="Lysozyme-like_dom_sf"/>
</dbReference>
<dbReference type="CDD" id="cd00118">
    <property type="entry name" value="LysM"/>
    <property type="match status" value="3"/>
</dbReference>
<dbReference type="Gene3D" id="1.10.530.10">
    <property type="match status" value="1"/>
</dbReference>
<feature type="domain" description="LysM" evidence="3">
    <location>
        <begin position="412"/>
        <end position="456"/>
    </location>
</feature>
<protein>
    <submittedName>
        <fullName evidence="4">LysM peptidoglycan-binding domain-containing protein</fullName>
    </submittedName>
</protein>
<evidence type="ECO:0000256" key="2">
    <source>
        <dbReference type="SAM" id="SignalP"/>
    </source>
</evidence>
<name>A0AAU0MXY1_9GAMM</name>
<proteinExistence type="inferred from homology"/>
<gene>
    <name evidence="4" type="ORF">R5R33_16785</name>
</gene>
<dbReference type="Pfam" id="PF01476">
    <property type="entry name" value="LysM"/>
    <property type="match status" value="3"/>
</dbReference>
<dbReference type="RefSeq" id="WP_318953850.1">
    <property type="nucleotide sequence ID" value="NZ_CP137555.1"/>
</dbReference>
<dbReference type="InterPro" id="IPR008258">
    <property type="entry name" value="Transglycosylase_SLT_dom_1"/>
</dbReference>
<feature type="domain" description="LysM" evidence="3">
    <location>
        <begin position="339"/>
        <end position="382"/>
    </location>
</feature>